<evidence type="ECO:0000256" key="3">
    <source>
        <dbReference type="ARBA" id="ARBA00022475"/>
    </source>
</evidence>
<organism evidence="10 11">
    <name type="scientific">Aerophobetes bacterium</name>
    <dbReference type="NCBI Taxonomy" id="2030807"/>
    <lineage>
        <taxon>Bacteria</taxon>
        <taxon>Candidatus Aerophobota</taxon>
    </lineage>
</organism>
<dbReference type="PANTHER" id="PTHR46997:SF2">
    <property type="entry name" value="TYROSINE-SPECIFIC TRANSPORT SYSTEM"/>
    <property type="match status" value="1"/>
</dbReference>
<name>A0A2A4YM41_UNCAE</name>
<keyword evidence="2" id="KW-0813">Transport</keyword>
<keyword evidence="8 9" id="KW-0472">Membrane</keyword>
<feature type="transmembrane region" description="Helical" evidence="9">
    <location>
        <begin position="275"/>
        <end position="297"/>
    </location>
</feature>
<evidence type="ECO:0000256" key="6">
    <source>
        <dbReference type="ARBA" id="ARBA00022970"/>
    </source>
</evidence>
<dbReference type="PRINTS" id="PR00166">
    <property type="entry name" value="AROAAPRMEASE"/>
</dbReference>
<dbReference type="InterPro" id="IPR018227">
    <property type="entry name" value="Amino_acid_transport_2"/>
</dbReference>
<keyword evidence="5 9" id="KW-0812">Transmembrane</keyword>
<evidence type="ECO:0000256" key="8">
    <source>
        <dbReference type="ARBA" id="ARBA00023136"/>
    </source>
</evidence>
<feature type="transmembrane region" description="Helical" evidence="9">
    <location>
        <begin position="85"/>
        <end position="114"/>
    </location>
</feature>
<evidence type="ECO:0000256" key="4">
    <source>
        <dbReference type="ARBA" id="ARBA00022519"/>
    </source>
</evidence>
<dbReference type="GO" id="GO:0005886">
    <property type="term" value="C:plasma membrane"/>
    <property type="evidence" value="ECO:0007669"/>
    <property type="project" value="UniProtKB-SubCell"/>
</dbReference>
<keyword evidence="3" id="KW-1003">Cell membrane</keyword>
<dbReference type="Gene3D" id="1.20.1740.10">
    <property type="entry name" value="Amino acid/polyamine transporter I"/>
    <property type="match status" value="1"/>
</dbReference>
<protein>
    <submittedName>
        <fullName evidence="10">Tyrosine transporter</fullName>
    </submittedName>
</protein>
<keyword evidence="7 9" id="KW-1133">Transmembrane helix</keyword>
<feature type="transmembrane region" description="Helical" evidence="9">
    <location>
        <begin position="145"/>
        <end position="163"/>
    </location>
</feature>
<dbReference type="Proteomes" id="UP000217838">
    <property type="component" value="Unassembled WGS sequence"/>
</dbReference>
<comment type="subcellular location">
    <subcellularLocation>
        <location evidence="1">Cell inner membrane</location>
        <topology evidence="1">Multi-pass membrane protein</topology>
    </subcellularLocation>
</comment>
<keyword evidence="4" id="KW-0997">Cell inner membrane</keyword>
<feature type="transmembrane region" description="Helical" evidence="9">
    <location>
        <begin position="309"/>
        <end position="328"/>
    </location>
</feature>
<evidence type="ECO:0000256" key="7">
    <source>
        <dbReference type="ARBA" id="ARBA00022989"/>
    </source>
</evidence>
<feature type="transmembrane region" description="Helical" evidence="9">
    <location>
        <begin position="43"/>
        <end position="64"/>
    </location>
</feature>
<feature type="transmembrane region" description="Helical" evidence="9">
    <location>
        <begin position="334"/>
        <end position="356"/>
    </location>
</feature>
<evidence type="ECO:0000256" key="5">
    <source>
        <dbReference type="ARBA" id="ARBA00022692"/>
    </source>
</evidence>
<evidence type="ECO:0000313" key="11">
    <source>
        <dbReference type="Proteomes" id="UP000217838"/>
    </source>
</evidence>
<evidence type="ECO:0000256" key="1">
    <source>
        <dbReference type="ARBA" id="ARBA00004429"/>
    </source>
</evidence>
<accession>A0A2A4YM41</accession>
<dbReference type="GO" id="GO:0015173">
    <property type="term" value="F:aromatic amino acid transmembrane transporter activity"/>
    <property type="evidence" value="ECO:0007669"/>
    <property type="project" value="InterPro"/>
</dbReference>
<dbReference type="PANTHER" id="PTHR46997">
    <property type="entry name" value="LOW AFFINITY TRYPTOPHAN PERMEASE-RELATED"/>
    <property type="match status" value="1"/>
</dbReference>
<evidence type="ECO:0000256" key="2">
    <source>
        <dbReference type="ARBA" id="ARBA00022448"/>
    </source>
</evidence>
<evidence type="ECO:0000313" key="10">
    <source>
        <dbReference type="EMBL" id="PCI95680.1"/>
    </source>
</evidence>
<keyword evidence="6" id="KW-0029">Amino-acid transport</keyword>
<reference evidence="11" key="1">
    <citation type="submission" date="2017-08" db="EMBL/GenBank/DDBJ databases">
        <title>A dynamic microbial community with high functional redundancy inhabits the cold, oxic subseafloor aquifer.</title>
        <authorList>
            <person name="Tully B.J."/>
            <person name="Wheat C.G."/>
            <person name="Glazer B.T."/>
            <person name="Huber J.A."/>
        </authorList>
    </citation>
    <scope>NUCLEOTIDE SEQUENCE [LARGE SCALE GENOMIC DNA]</scope>
</reference>
<gene>
    <name evidence="10" type="ORF">COB11_01470</name>
</gene>
<feature type="transmembrane region" description="Helical" evidence="9">
    <location>
        <begin position="376"/>
        <end position="394"/>
    </location>
</feature>
<dbReference type="GO" id="GO:0003333">
    <property type="term" value="P:amino acid transmembrane transport"/>
    <property type="evidence" value="ECO:0007669"/>
    <property type="project" value="InterPro"/>
</dbReference>
<dbReference type="Pfam" id="PF03222">
    <property type="entry name" value="Trp_Tyr_perm"/>
    <property type="match status" value="1"/>
</dbReference>
<comment type="caution">
    <text evidence="10">The sequence shown here is derived from an EMBL/GenBank/DDBJ whole genome shotgun (WGS) entry which is preliminary data.</text>
</comment>
<dbReference type="InterPro" id="IPR013059">
    <property type="entry name" value="Trp_tyr_transpt"/>
</dbReference>
<feature type="transmembrane region" description="Helical" evidence="9">
    <location>
        <begin position="120"/>
        <end position="138"/>
    </location>
</feature>
<evidence type="ECO:0000256" key="9">
    <source>
        <dbReference type="SAM" id="Phobius"/>
    </source>
</evidence>
<feature type="transmembrane region" description="Helical" evidence="9">
    <location>
        <begin position="183"/>
        <end position="204"/>
    </location>
</feature>
<feature type="transmembrane region" description="Helical" evidence="9">
    <location>
        <begin position="216"/>
        <end position="238"/>
    </location>
</feature>
<dbReference type="AlphaFoldDB" id="A0A2A4YM41"/>
<proteinExistence type="predicted"/>
<dbReference type="EMBL" id="NVUU01000011">
    <property type="protein sequence ID" value="PCI95680.1"/>
    <property type="molecule type" value="Genomic_DNA"/>
</dbReference>
<sequence length="402" mass="43891">MLSESSKKVAGGALLVAGTAIGAGMLALPVVTAAGGFIPSCFIYLICYLFSVATGLLFLEVCYWMPQNANLVSMAYHILGPVGRVFSWILYIFLFYSLTIAYVSGGGAFVTFAFNNAIPMWAGTLIFTGAFATCVFIGTKVVDRVNFLLMIGLIGTFILFIILGSSHVKLENIIRSHGVSALFALPVMFTSFSYQGIIPSLHAYLDRDPKKVRSAILIGTSIPFVCYIIWEFLILGLVPLDGANGLAHAKEQSWTAVEPLRYLLNKSWLSNVGQAFAFCALTTSFLGVTLGLLDFLADSLQIKKEGLKKLFLCVLIYVPPFIIATINPNLFLRALGYAGGIGCVLLLGFMPTAMVWVGRYRKKYTTVAKQLPGGKVMLCTLFAFIAFELIIEIVQEVQKLFY</sequence>